<evidence type="ECO:0000313" key="2">
    <source>
        <dbReference type="Proteomes" id="UP000242699"/>
    </source>
</evidence>
<comment type="caution">
    <text evidence="1">The sequence shown here is derived from an EMBL/GenBank/DDBJ whole genome shotgun (WGS) entry which is preliminary data.</text>
</comment>
<protein>
    <submittedName>
        <fullName evidence="1">Uncharacterized protein</fullName>
    </submittedName>
</protein>
<reference evidence="1 2" key="1">
    <citation type="journal article" date="2014" name="BMC Genomics">
        <title>Comparison of environmental and isolate Sulfobacillus genomes reveals diverse carbon, sulfur, nitrogen, and hydrogen metabolisms.</title>
        <authorList>
            <person name="Justice N.B."/>
            <person name="Norman A."/>
            <person name="Brown C.T."/>
            <person name="Singh A."/>
            <person name="Thomas B.C."/>
            <person name="Banfield J.F."/>
        </authorList>
    </citation>
    <scope>NUCLEOTIDE SEQUENCE [LARGE SCALE GENOMIC DNA]</scope>
    <source>
        <strain evidence="1">AMDSBA1</strain>
    </source>
</reference>
<organism evidence="1 2">
    <name type="scientific">Sulfobacillus benefaciens</name>
    <dbReference type="NCBI Taxonomy" id="453960"/>
    <lineage>
        <taxon>Bacteria</taxon>
        <taxon>Bacillati</taxon>
        <taxon>Bacillota</taxon>
        <taxon>Clostridia</taxon>
        <taxon>Eubacteriales</taxon>
        <taxon>Clostridiales Family XVII. Incertae Sedis</taxon>
        <taxon>Sulfobacillus</taxon>
    </lineage>
</organism>
<dbReference type="EMBL" id="PXYT01000054">
    <property type="protein sequence ID" value="PSR25456.1"/>
    <property type="molecule type" value="Genomic_DNA"/>
</dbReference>
<evidence type="ECO:0000313" key="1">
    <source>
        <dbReference type="EMBL" id="PSR25456.1"/>
    </source>
</evidence>
<name>A0A2T2WT86_9FIRM</name>
<accession>A0A2T2WT86</accession>
<sequence length="155" mass="17793">MLQAAATGDVLYDRHQTMEHIVQAARRLWSKGPSRLSQWNEILLRYRIGSLAQDLKDAPERDPQTLMLSMFVVQSSLEGYLTLHQHWPVPVKHLLERIDKLDPALGQDARRFFSAMPDKELALYIADKVIEPFGGRVTHYSSPKERMTERGQEGP</sequence>
<proteinExistence type="predicted"/>
<dbReference type="AlphaFoldDB" id="A0A2T2WT86"/>
<gene>
    <name evidence="1" type="ORF">C7B43_16835</name>
</gene>
<dbReference type="Proteomes" id="UP000242699">
    <property type="component" value="Unassembled WGS sequence"/>
</dbReference>